<evidence type="ECO:0000313" key="2">
    <source>
        <dbReference type="EMBL" id="MBB5328304.1"/>
    </source>
</evidence>
<gene>
    <name evidence="2" type="ORF">HDF14_001914</name>
</gene>
<keyword evidence="1" id="KW-0812">Transmembrane</keyword>
<dbReference type="RefSeq" id="WP_183975695.1">
    <property type="nucleotide sequence ID" value="NZ_JACHEB010000004.1"/>
</dbReference>
<accession>A0A9X0QDF9</accession>
<feature type="transmembrane region" description="Helical" evidence="1">
    <location>
        <begin position="63"/>
        <end position="84"/>
    </location>
</feature>
<sequence>MIGRILLAVLFIVAGSLHFLHPAIYLKIIPPWLPAHLAILYISGAAEILGGIGLLFPQTRHAAAWGLVTLLIVILPANIYMATAHLPAPGIMGQTWAQWLRIPLQLPLVFWAWFYTRTP</sequence>
<dbReference type="PANTHER" id="PTHR36974">
    <property type="entry name" value="MEMBRANE PROTEIN-RELATED"/>
    <property type="match status" value="1"/>
</dbReference>
<dbReference type="PANTHER" id="PTHR36974:SF1">
    <property type="entry name" value="DOXX FAMILY MEMBRANE PROTEIN"/>
    <property type="match status" value="1"/>
</dbReference>
<keyword evidence="1" id="KW-1133">Transmembrane helix</keyword>
<comment type="caution">
    <text evidence="2">The sequence shown here is derived from an EMBL/GenBank/DDBJ whole genome shotgun (WGS) entry which is preliminary data.</text>
</comment>
<feature type="transmembrane region" description="Helical" evidence="1">
    <location>
        <begin position="96"/>
        <end position="115"/>
    </location>
</feature>
<dbReference type="Proteomes" id="UP000535182">
    <property type="component" value="Unassembled WGS sequence"/>
</dbReference>
<evidence type="ECO:0000256" key="1">
    <source>
        <dbReference type="SAM" id="Phobius"/>
    </source>
</evidence>
<evidence type="ECO:0000313" key="3">
    <source>
        <dbReference type="Proteomes" id="UP000535182"/>
    </source>
</evidence>
<dbReference type="AlphaFoldDB" id="A0A9X0QDF9"/>
<protein>
    <submittedName>
        <fullName evidence="2">Membrane protein</fullName>
    </submittedName>
</protein>
<feature type="transmembrane region" description="Helical" evidence="1">
    <location>
        <begin position="38"/>
        <end position="56"/>
    </location>
</feature>
<dbReference type="EMBL" id="JACHEB010000004">
    <property type="protein sequence ID" value="MBB5328304.1"/>
    <property type="molecule type" value="Genomic_DNA"/>
</dbReference>
<reference evidence="2 3" key="1">
    <citation type="submission" date="2020-08" db="EMBL/GenBank/DDBJ databases">
        <title>Genomic Encyclopedia of Type Strains, Phase IV (KMG-V): Genome sequencing to study the core and pangenomes of soil and plant-associated prokaryotes.</title>
        <authorList>
            <person name="Whitman W."/>
        </authorList>
    </citation>
    <scope>NUCLEOTIDE SEQUENCE [LARGE SCALE GENOMIC DNA]</scope>
    <source>
        <strain evidence="2 3">X5P2</strain>
    </source>
</reference>
<keyword evidence="1" id="KW-0472">Membrane</keyword>
<organism evidence="2 3">
    <name type="scientific">Tunturiibacter gelidiferens</name>
    <dbReference type="NCBI Taxonomy" id="3069689"/>
    <lineage>
        <taxon>Bacteria</taxon>
        <taxon>Pseudomonadati</taxon>
        <taxon>Acidobacteriota</taxon>
        <taxon>Terriglobia</taxon>
        <taxon>Terriglobales</taxon>
        <taxon>Acidobacteriaceae</taxon>
        <taxon>Tunturiibacter</taxon>
    </lineage>
</organism>
<name>A0A9X0QDF9_9BACT</name>
<proteinExistence type="predicted"/>
<keyword evidence="3" id="KW-1185">Reference proteome</keyword>